<keyword evidence="4" id="KW-1185">Reference proteome</keyword>
<dbReference type="AlphaFoldDB" id="A0AAE3NW99"/>
<evidence type="ECO:0000259" key="2">
    <source>
        <dbReference type="Pfam" id="PF01266"/>
    </source>
</evidence>
<protein>
    <submittedName>
        <fullName evidence="3">FAD-dependent oxidoreductase</fullName>
    </submittedName>
</protein>
<keyword evidence="1" id="KW-0560">Oxidoreductase</keyword>
<reference evidence="3" key="1">
    <citation type="submission" date="2023-03" db="EMBL/GenBank/DDBJ databases">
        <title>Multiphase analysis and comparison of six strains from genera Psychromarinibacter, Lutimaribacter, and Maritimibacter, including a novel species: Psychromarinibacter sediminicola sp. nov.</title>
        <authorList>
            <person name="Wang Y.-H."/>
            <person name="Ye M.-Q."/>
            <person name="Du Z.-J."/>
        </authorList>
    </citation>
    <scope>NUCLEOTIDE SEQUENCE</scope>
    <source>
        <strain evidence="3">C21-152</strain>
    </source>
</reference>
<feature type="domain" description="FAD dependent oxidoreductase" evidence="2">
    <location>
        <begin position="6"/>
        <end position="347"/>
    </location>
</feature>
<accession>A0AAE3NW99</accession>
<proteinExistence type="predicted"/>
<dbReference type="InterPro" id="IPR006076">
    <property type="entry name" value="FAD-dep_OxRdtase"/>
</dbReference>
<evidence type="ECO:0000313" key="3">
    <source>
        <dbReference type="EMBL" id="MDF0603441.1"/>
    </source>
</evidence>
<dbReference type="Gene3D" id="3.50.50.60">
    <property type="entry name" value="FAD/NAD(P)-binding domain"/>
    <property type="match status" value="1"/>
</dbReference>
<evidence type="ECO:0000313" key="4">
    <source>
        <dbReference type="Proteomes" id="UP001220964"/>
    </source>
</evidence>
<dbReference type="GO" id="GO:0005737">
    <property type="term" value="C:cytoplasm"/>
    <property type="evidence" value="ECO:0007669"/>
    <property type="project" value="TreeGrafter"/>
</dbReference>
<dbReference type="EMBL" id="JARGYC010000094">
    <property type="protein sequence ID" value="MDF0603441.1"/>
    <property type="molecule type" value="Genomic_DNA"/>
</dbReference>
<name>A0AAE3NW99_9RHOB</name>
<dbReference type="PANTHER" id="PTHR13847:SF287">
    <property type="entry name" value="FAD-DEPENDENT OXIDOREDUCTASE DOMAIN-CONTAINING PROTEIN 1"/>
    <property type="match status" value="1"/>
</dbReference>
<sequence length="382" mass="39791">MADRFDILVIGAGVAGLSAAAALAGSARVAVLEAEDQPGYHATGRSAAILAQNYGNGLIRALTAASLPFFDTPPEGFAAAPLLSPRGLVRIARADQRPQLEAAFRDMAADTALRWLDADAVAERIPLLRPGYAAAGFENPDAADIDVHALMQGWQRQLTAAGGTVRTCAGVQRIARVNGEWLCDTPGGPVAAPILVNAAGAWADRVADMAGVARIGLMPLRRSAATFDAPEGVDLAGFPMTVDADEAFYMKPEAGRLLASPADETPAVPGDVRPEELDIAHAIDRVQTAFAVEVRHIRASWAGLRSFVADRAPVVGFDDGARGYFWLAAQGGYGVQTAPALARFAADSILHPGAAPEIAGVPADALAPHRIRTNRTQQGGTS</sequence>
<dbReference type="Gene3D" id="3.30.9.10">
    <property type="entry name" value="D-Amino Acid Oxidase, subunit A, domain 2"/>
    <property type="match status" value="1"/>
</dbReference>
<comment type="caution">
    <text evidence="3">The sequence shown here is derived from an EMBL/GenBank/DDBJ whole genome shotgun (WGS) entry which is preliminary data.</text>
</comment>
<evidence type="ECO:0000256" key="1">
    <source>
        <dbReference type="ARBA" id="ARBA00023002"/>
    </source>
</evidence>
<dbReference type="PANTHER" id="PTHR13847">
    <property type="entry name" value="SARCOSINE DEHYDROGENASE-RELATED"/>
    <property type="match status" value="1"/>
</dbReference>
<organism evidence="3 4">
    <name type="scientific">Psychromarinibacter sediminicola</name>
    <dbReference type="NCBI Taxonomy" id="3033385"/>
    <lineage>
        <taxon>Bacteria</taxon>
        <taxon>Pseudomonadati</taxon>
        <taxon>Pseudomonadota</taxon>
        <taxon>Alphaproteobacteria</taxon>
        <taxon>Rhodobacterales</taxon>
        <taxon>Paracoccaceae</taxon>
        <taxon>Psychromarinibacter</taxon>
    </lineage>
</organism>
<gene>
    <name evidence="3" type="ORF">P1J78_22165</name>
</gene>
<dbReference type="Pfam" id="PF01266">
    <property type="entry name" value="DAO"/>
    <property type="match status" value="1"/>
</dbReference>
<dbReference type="GO" id="GO:0016491">
    <property type="term" value="F:oxidoreductase activity"/>
    <property type="evidence" value="ECO:0007669"/>
    <property type="project" value="UniProtKB-KW"/>
</dbReference>
<dbReference type="Proteomes" id="UP001220964">
    <property type="component" value="Unassembled WGS sequence"/>
</dbReference>
<dbReference type="SUPFAM" id="SSF51905">
    <property type="entry name" value="FAD/NAD(P)-binding domain"/>
    <property type="match status" value="1"/>
</dbReference>
<dbReference type="RefSeq" id="WP_275569561.1">
    <property type="nucleotide sequence ID" value="NZ_JARGYC010000094.1"/>
</dbReference>
<dbReference type="InterPro" id="IPR036188">
    <property type="entry name" value="FAD/NAD-bd_sf"/>
</dbReference>